<organism evidence="1 2">
    <name type="scientific">Ilyodon furcidens</name>
    <name type="common">goldbreast splitfin</name>
    <dbReference type="NCBI Taxonomy" id="33524"/>
    <lineage>
        <taxon>Eukaryota</taxon>
        <taxon>Metazoa</taxon>
        <taxon>Chordata</taxon>
        <taxon>Craniata</taxon>
        <taxon>Vertebrata</taxon>
        <taxon>Euteleostomi</taxon>
        <taxon>Actinopterygii</taxon>
        <taxon>Neopterygii</taxon>
        <taxon>Teleostei</taxon>
        <taxon>Neoteleostei</taxon>
        <taxon>Acanthomorphata</taxon>
        <taxon>Ovalentaria</taxon>
        <taxon>Atherinomorphae</taxon>
        <taxon>Cyprinodontiformes</taxon>
        <taxon>Goodeidae</taxon>
        <taxon>Ilyodon</taxon>
    </lineage>
</organism>
<gene>
    <name evidence="1" type="ORF">ILYODFUR_036985</name>
</gene>
<evidence type="ECO:0000313" key="1">
    <source>
        <dbReference type="EMBL" id="MEQ2246302.1"/>
    </source>
</evidence>
<keyword evidence="2" id="KW-1185">Reference proteome</keyword>
<dbReference type="EMBL" id="JAHRIQ010077356">
    <property type="protein sequence ID" value="MEQ2246302.1"/>
    <property type="molecule type" value="Genomic_DNA"/>
</dbReference>
<proteinExistence type="predicted"/>
<protein>
    <submittedName>
        <fullName evidence="1">Uncharacterized protein</fullName>
    </submittedName>
</protein>
<evidence type="ECO:0000313" key="2">
    <source>
        <dbReference type="Proteomes" id="UP001482620"/>
    </source>
</evidence>
<dbReference type="Proteomes" id="UP001482620">
    <property type="component" value="Unassembled WGS sequence"/>
</dbReference>
<sequence length="108" mass="12297">MTNKCTLEMGAENLTKRLKGFAFFGICSCKTCTPAPTPYMPRYAPPLHDTQQNKYKLTDKLSLTVMSIWNYHSKGGVVVTRLLNSDTSSVHVGQNPFRLSFKLHFPWR</sequence>
<accession>A0ABV0UM46</accession>
<comment type="caution">
    <text evidence="1">The sequence shown here is derived from an EMBL/GenBank/DDBJ whole genome shotgun (WGS) entry which is preliminary data.</text>
</comment>
<name>A0ABV0UM46_9TELE</name>
<reference evidence="1 2" key="1">
    <citation type="submission" date="2021-06" db="EMBL/GenBank/DDBJ databases">
        <authorList>
            <person name="Palmer J.M."/>
        </authorList>
    </citation>
    <scope>NUCLEOTIDE SEQUENCE [LARGE SCALE GENOMIC DNA]</scope>
    <source>
        <strain evidence="2">if_2019</strain>
        <tissue evidence="1">Muscle</tissue>
    </source>
</reference>